<protein>
    <recommendedName>
        <fullName evidence="8">Abasic site processing protein</fullName>
        <ecNumber evidence="8">3.4.-.-</ecNumber>
    </recommendedName>
</protein>
<evidence type="ECO:0000256" key="6">
    <source>
        <dbReference type="ARBA" id="ARBA00023125"/>
    </source>
</evidence>
<dbReference type="GO" id="GO:0106300">
    <property type="term" value="P:protein-DNA covalent cross-linking repair"/>
    <property type="evidence" value="ECO:0007669"/>
    <property type="project" value="InterPro"/>
</dbReference>
<evidence type="ECO:0000313" key="10">
    <source>
        <dbReference type="Proteomes" id="UP000634004"/>
    </source>
</evidence>
<dbReference type="GO" id="GO:0016829">
    <property type="term" value="F:lyase activity"/>
    <property type="evidence" value="ECO:0007669"/>
    <property type="project" value="UniProtKB-KW"/>
</dbReference>
<dbReference type="Pfam" id="PF02586">
    <property type="entry name" value="SRAP"/>
    <property type="match status" value="1"/>
</dbReference>
<evidence type="ECO:0000256" key="8">
    <source>
        <dbReference type="RuleBase" id="RU364100"/>
    </source>
</evidence>
<comment type="similarity">
    <text evidence="1 8">Belongs to the SOS response-associated peptidase family.</text>
</comment>
<name>A0A8J3CSR0_9PROT</name>
<dbReference type="EC" id="3.4.-.-" evidence="8"/>
<proteinExistence type="inferred from homology"/>
<reference evidence="9" key="2">
    <citation type="submission" date="2020-09" db="EMBL/GenBank/DDBJ databases">
        <authorList>
            <person name="Sun Q."/>
            <person name="Kim S."/>
        </authorList>
    </citation>
    <scope>NUCLEOTIDE SEQUENCE</scope>
    <source>
        <strain evidence="9">KCTC 32513</strain>
    </source>
</reference>
<dbReference type="PANTHER" id="PTHR13604">
    <property type="entry name" value="DC12-RELATED"/>
    <property type="match status" value="1"/>
</dbReference>
<dbReference type="EMBL" id="BMZH01000005">
    <property type="protein sequence ID" value="GHA93703.1"/>
    <property type="molecule type" value="Genomic_DNA"/>
</dbReference>
<evidence type="ECO:0000256" key="7">
    <source>
        <dbReference type="ARBA" id="ARBA00023239"/>
    </source>
</evidence>
<keyword evidence="2 8" id="KW-0645">Protease</keyword>
<keyword evidence="5" id="KW-0190">Covalent protein-DNA linkage</keyword>
<evidence type="ECO:0000256" key="4">
    <source>
        <dbReference type="ARBA" id="ARBA00022801"/>
    </source>
</evidence>
<evidence type="ECO:0000313" key="9">
    <source>
        <dbReference type="EMBL" id="GHA93703.1"/>
    </source>
</evidence>
<dbReference type="InterPro" id="IPR036590">
    <property type="entry name" value="SRAP-like"/>
</dbReference>
<evidence type="ECO:0000256" key="1">
    <source>
        <dbReference type="ARBA" id="ARBA00008136"/>
    </source>
</evidence>
<dbReference type="GO" id="GO:0003697">
    <property type="term" value="F:single-stranded DNA binding"/>
    <property type="evidence" value="ECO:0007669"/>
    <property type="project" value="InterPro"/>
</dbReference>
<keyword evidence="6" id="KW-0238">DNA-binding</keyword>
<dbReference type="Gene3D" id="3.90.1680.10">
    <property type="entry name" value="SOS response associated peptidase-like"/>
    <property type="match status" value="1"/>
</dbReference>
<dbReference type="SUPFAM" id="SSF143081">
    <property type="entry name" value="BB1717-like"/>
    <property type="match status" value="1"/>
</dbReference>
<organism evidence="9 10">
    <name type="scientific">Algimonas arctica</name>
    <dbReference type="NCBI Taxonomy" id="1479486"/>
    <lineage>
        <taxon>Bacteria</taxon>
        <taxon>Pseudomonadati</taxon>
        <taxon>Pseudomonadota</taxon>
        <taxon>Alphaproteobacteria</taxon>
        <taxon>Maricaulales</taxon>
        <taxon>Robiginitomaculaceae</taxon>
        <taxon>Algimonas</taxon>
    </lineage>
</organism>
<dbReference type="Proteomes" id="UP000634004">
    <property type="component" value="Unassembled WGS sequence"/>
</dbReference>
<reference evidence="9" key="1">
    <citation type="journal article" date="2014" name="Int. J. Syst. Evol. Microbiol.">
        <title>Complete genome sequence of Corynebacterium casei LMG S-19264T (=DSM 44701T), isolated from a smear-ripened cheese.</title>
        <authorList>
            <consortium name="US DOE Joint Genome Institute (JGI-PGF)"/>
            <person name="Walter F."/>
            <person name="Albersmeier A."/>
            <person name="Kalinowski J."/>
            <person name="Ruckert C."/>
        </authorList>
    </citation>
    <scope>NUCLEOTIDE SEQUENCE</scope>
    <source>
        <strain evidence="9">KCTC 32513</strain>
    </source>
</reference>
<keyword evidence="4 8" id="KW-0378">Hydrolase</keyword>
<gene>
    <name evidence="9" type="ORF">GCM10009069_15990</name>
</gene>
<dbReference type="GO" id="GO:0006508">
    <property type="term" value="P:proteolysis"/>
    <property type="evidence" value="ECO:0007669"/>
    <property type="project" value="UniProtKB-KW"/>
</dbReference>
<evidence type="ECO:0000256" key="5">
    <source>
        <dbReference type="ARBA" id="ARBA00023124"/>
    </source>
</evidence>
<dbReference type="AlphaFoldDB" id="A0A8J3CSR0"/>
<accession>A0A8J3CSR0</accession>
<comment type="caution">
    <text evidence="9">The sequence shown here is derived from an EMBL/GenBank/DDBJ whole genome shotgun (WGS) entry which is preliminary data.</text>
</comment>
<dbReference type="PANTHER" id="PTHR13604:SF0">
    <property type="entry name" value="ABASIC SITE PROCESSING PROTEIN HMCES"/>
    <property type="match status" value="1"/>
</dbReference>
<keyword evidence="10" id="KW-1185">Reference proteome</keyword>
<sequence>MCGRYVIDTNQGQVAARFEAEISDLGLWTWEPNYNITPMTVVPTIALDGTKARKLVPMRWGLHPHWRKDMPQGRPLFNARAETAADKPSFRTPWRRRRALIPASHWYEWTGEQGGKVPWCIKPDASPQESGLFAFAGLWDQWRVEDGVSLLSCTILTMDSDGPIKRLHHRMPVRLPETEWAAWLDPDSTAERVLDSALSADDLIFWEVDRAVNSNRAGGSALITPAV</sequence>
<keyword evidence="3" id="KW-0227">DNA damage</keyword>
<dbReference type="InterPro" id="IPR003738">
    <property type="entry name" value="SRAP"/>
</dbReference>
<evidence type="ECO:0000256" key="3">
    <source>
        <dbReference type="ARBA" id="ARBA00022763"/>
    </source>
</evidence>
<dbReference type="GO" id="GO:0008233">
    <property type="term" value="F:peptidase activity"/>
    <property type="evidence" value="ECO:0007669"/>
    <property type="project" value="UniProtKB-KW"/>
</dbReference>
<evidence type="ECO:0000256" key="2">
    <source>
        <dbReference type="ARBA" id="ARBA00022670"/>
    </source>
</evidence>
<keyword evidence="7" id="KW-0456">Lyase</keyword>